<name>A0A1B7MRG3_9AGAM</name>
<dbReference type="AlphaFoldDB" id="A0A1B7MRG3"/>
<evidence type="ECO:0000313" key="2">
    <source>
        <dbReference type="Proteomes" id="UP000092154"/>
    </source>
</evidence>
<sequence>MTEFPDEQDYYLCTSESYGTIQPISMAFDEDEGVIRVIPGKKTAWTVQYIDREKGIYKAMHPKSGLHAAIPEDSDRLASHVEEPQYWTLQKTNGGFNIRRVVNGEELYAHLDSEGMLTASPKSKLKEIQSWVFQPVNAV</sequence>
<evidence type="ECO:0008006" key="3">
    <source>
        <dbReference type="Google" id="ProtNLM"/>
    </source>
</evidence>
<accession>A0A1B7MRG3</accession>
<reference evidence="1 2" key="1">
    <citation type="submission" date="2016-06" db="EMBL/GenBank/DDBJ databases">
        <title>Comparative genomics of the ectomycorrhizal sister species Rhizopogon vinicolor and Rhizopogon vesiculosus (Basidiomycota: Boletales) reveals a divergence of the mating type B locus.</title>
        <authorList>
            <consortium name="DOE Joint Genome Institute"/>
            <person name="Mujic A.B."/>
            <person name="Kuo A."/>
            <person name="Tritt A."/>
            <person name="Lipzen A."/>
            <person name="Chen C."/>
            <person name="Johnson J."/>
            <person name="Sharma A."/>
            <person name="Barry K."/>
            <person name="Grigoriev I.V."/>
            <person name="Spatafora J.W."/>
        </authorList>
    </citation>
    <scope>NUCLEOTIDE SEQUENCE [LARGE SCALE GENOMIC DNA]</scope>
    <source>
        <strain evidence="1 2">AM-OR11-026</strain>
    </source>
</reference>
<organism evidence="1 2">
    <name type="scientific">Rhizopogon vinicolor AM-OR11-026</name>
    <dbReference type="NCBI Taxonomy" id="1314800"/>
    <lineage>
        <taxon>Eukaryota</taxon>
        <taxon>Fungi</taxon>
        <taxon>Dikarya</taxon>
        <taxon>Basidiomycota</taxon>
        <taxon>Agaricomycotina</taxon>
        <taxon>Agaricomycetes</taxon>
        <taxon>Agaricomycetidae</taxon>
        <taxon>Boletales</taxon>
        <taxon>Suillineae</taxon>
        <taxon>Rhizopogonaceae</taxon>
        <taxon>Rhizopogon</taxon>
    </lineage>
</organism>
<evidence type="ECO:0000313" key="1">
    <source>
        <dbReference type="EMBL" id="OAX35161.1"/>
    </source>
</evidence>
<proteinExistence type="predicted"/>
<gene>
    <name evidence="1" type="ORF">K503DRAFT_773764</name>
</gene>
<dbReference type="Proteomes" id="UP000092154">
    <property type="component" value="Unassembled WGS sequence"/>
</dbReference>
<protein>
    <recommendedName>
        <fullName evidence="3">Ricin B lectin domain-containing protein</fullName>
    </recommendedName>
</protein>
<keyword evidence="2" id="KW-1185">Reference proteome</keyword>
<dbReference type="EMBL" id="KV448526">
    <property type="protein sequence ID" value="OAX35161.1"/>
    <property type="molecule type" value="Genomic_DNA"/>
</dbReference>
<dbReference type="OrthoDB" id="2707749at2759"/>
<dbReference type="InParanoid" id="A0A1B7MRG3"/>